<dbReference type="AlphaFoldDB" id="A0A9D5QDA0"/>
<comment type="caution">
    <text evidence="2">The sequence shown here is derived from an EMBL/GenBank/DDBJ whole genome shotgun (WGS) entry which is preliminary data.</text>
</comment>
<accession>A0A9D5QDA0</accession>
<evidence type="ECO:0000313" key="3">
    <source>
        <dbReference type="Proteomes" id="UP000630660"/>
    </source>
</evidence>
<dbReference type="Proteomes" id="UP000630660">
    <property type="component" value="Unassembled WGS sequence"/>
</dbReference>
<proteinExistence type="predicted"/>
<organism evidence="2 3">
    <name type="scientific">candidate division WOR-3 bacterium</name>
    <dbReference type="NCBI Taxonomy" id="2052148"/>
    <lineage>
        <taxon>Bacteria</taxon>
        <taxon>Bacteria division WOR-3</taxon>
    </lineage>
</organism>
<dbReference type="InterPro" id="IPR038062">
    <property type="entry name" value="ScdA-like_N_sf"/>
</dbReference>
<feature type="region of interest" description="Disordered" evidence="1">
    <location>
        <begin position="64"/>
        <end position="99"/>
    </location>
</feature>
<protein>
    <submittedName>
        <fullName evidence="2">DUF1858 domain-containing protein</fullName>
    </submittedName>
</protein>
<sequence length="99" mass="11179">MQITRESNLEEVISAYPDTVDVFIRHGMPCFVCGEPAWGTVGENMDRHKVADPDMLLTDLNRIAERAKKDGQNRNKTSTETSQKLNFKVSRPTDKPKGD</sequence>
<evidence type="ECO:0000313" key="2">
    <source>
        <dbReference type="EMBL" id="MBD3364841.1"/>
    </source>
</evidence>
<reference evidence="2" key="1">
    <citation type="submission" date="2019-11" db="EMBL/GenBank/DDBJ databases">
        <title>Microbial mats filling the niche in hypersaline microbial mats.</title>
        <authorList>
            <person name="Wong H.L."/>
            <person name="Macleod F.I."/>
            <person name="White R.A. III"/>
            <person name="Burns B.P."/>
        </authorList>
    </citation>
    <scope>NUCLEOTIDE SEQUENCE</scope>
    <source>
        <strain evidence="2">Bin_327</strain>
    </source>
</reference>
<name>A0A9D5QDA0_UNCW3</name>
<dbReference type="SUPFAM" id="SSF140683">
    <property type="entry name" value="SP0561-like"/>
    <property type="match status" value="1"/>
</dbReference>
<evidence type="ECO:0000256" key="1">
    <source>
        <dbReference type="SAM" id="MobiDB-lite"/>
    </source>
</evidence>
<dbReference type="Gene3D" id="1.10.3910.10">
    <property type="entry name" value="SP0561-like"/>
    <property type="match status" value="1"/>
</dbReference>
<dbReference type="EMBL" id="WJKJ01000214">
    <property type="protein sequence ID" value="MBD3364841.1"/>
    <property type="molecule type" value="Genomic_DNA"/>
</dbReference>
<feature type="compositionally biased region" description="Basic and acidic residues" evidence="1">
    <location>
        <begin position="64"/>
        <end position="73"/>
    </location>
</feature>
<feature type="compositionally biased region" description="Polar residues" evidence="1">
    <location>
        <begin position="74"/>
        <end position="85"/>
    </location>
</feature>
<gene>
    <name evidence="2" type="ORF">GF359_06460</name>
</gene>